<evidence type="ECO:0000256" key="2">
    <source>
        <dbReference type="ARBA" id="ARBA00005236"/>
    </source>
</evidence>
<dbReference type="GO" id="GO:0098797">
    <property type="term" value="C:plasma membrane protein complex"/>
    <property type="evidence" value="ECO:0007669"/>
    <property type="project" value="TreeGrafter"/>
</dbReference>
<name>A0A1I2AUY5_9BACT</name>
<sequence length="590" mass="64079">MLSWASPLALAGPLGFAGDLPAWAPVAGYVGAAALALLVLFWLLSGALGYERSLGLRIIRAERVPRGARMLCAVCWAIAAVALLLLNLGYHSLALVIATAAASFLGLLLLLVQYSSIFGTTSIIGVVLGVAALIVVQSVATGFQHEFERRVLGVYAHINVTCSSGMAEYRRFEAYLRTRPGVTGASPFVYYAMMLAPYDPEGGRTDDLRLASVLVKGIEPDTAAEVIDLPAHLQRGSGRAIPLPELRSDFELMPVPDREPEELPPAIAATPDPRGAGWYERAMAHYAQVPAARKRIPGEIRGDLLDDDVWPEEPAAGEPAARFDASALPTIFVGATLARELGLREDSLVMVVDPGSSFDASSEPEFQYYRVAGIFQAGFQEYDSRLVYVHIKELQRFKYRGRDQVSGVDLRLQHPDLAPQVGATIRAALPGREYQVLEWQNLNENLFKSIRLQKNIITVILSLVITVATFNVLSALWTMVVRRTNDVAILMSMGATGPQVARIFQVTGMAIGLSGAAAGVLFGLVLCWLVSLYGYTLDPEVYFIEELPVEISLAQIGWILAMTLAICFVATLPPSLRAAKLRPVEGLRYE</sequence>
<dbReference type="InterPro" id="IPR051447">
    <property type="entry name" value="Lipoprotein-release_system"/>
</dbReference>
<feature type="domain" description="ABC3 transporter permease C-terminal" evidence="8">
    <location>
        <begin position="459"/>
        <end position="582"/>
    </location>
</feature>
<gene>
    <name evidence="9" type="ORF">SAMN02745121_04387</name>
</gene>
<keyword evidence="3" id="KW-1003">Cell membrane</keyword>
<dbReference type="STRING" id="54.SAMN02745121_04387"/>
<protein>
    <submittedName>
        <fullName evidence="9">FtsX-like permease family protein</fullName>
    </submittedName>
</protein>
<keyword evidence="10" id="KW-1185">Reference proteome</keyword>
<proteinExistence type="inferred from homology"/>
<evidence type="ECO:0000256" key="1">
    <source>
        <dbReference type="ARBA" id="ARBA00004651"/>
    </source>
</evidence>
<keyword evidence="5 7" id="KW-1133">Transmembrane helix</keyword>
<evidence type="ECO:0000313" key="9">
    <source>
        <dbReference type="EMBL" id="SFE47646.1"/>
    </source>
</evidence>
<organism evidence="9 10">
    <name type="scientific">Nannocystis exedens</name>
    <dbReference type="NCBI Taxonomy" id="54"/>
    <lineage>
        <taxon>Bacteria</taxon>
        <taxon>Pseudomonadati</taxon>
        <taxon>Myxococcota</taxon>
        <taxon>Polyangia</taxon>
        <taxon>Nannocystales</taxon>
        <taxon>Nannocystaceae</taxon>
        <taxon>Nannocystis</taxon>
    </lineage>
</organism>
<dbReference type="EMBL" id="FOMX01000014">
    <property type="protein sequence ID" value="SFE47646.1"/>
    <property type="molecule type" value="Genomic_DNA"/>
</dbReference>
<feature type="transmembrane region" description="Helical" evidence="7">
    <location>
        <begin position="503"/>
        <end position="531"/>
    </location>
</feature>
<dbReference type="InterPro" id="IPR003838">
    <property type="entry name" value="ABC3_permease_C"/>
</dbReference>
<feature type="transmembrane region" description="Helical" evidence="7">
    <location>
        <begin position="27"/>
        <end position="48"/>
    </location>
</feature>
<feature type="transmembrane region" description="Helical" evidence="7">
    <location>
        <begin position="123"/>
        <end position="143"/>
    </location>
</feature>
<dbReference type="Pfam" id="PF02687">
    <property type="entry name" value="FtsX"/>
    <property type="match status" value="1"/>
</dbReference>
<feature type="transmembrane region" description="Helical" evidence="7">
    <location>
        <begin position="68"/>
        <end position="86"/>
    </location>
</feature>
<feature type="transmembrane region" description="Helical" evidence="7">
    <location>
        <begin position="456"/>
        <end position="482"/>
    </location>
</feature>
<evidence type="ECO:0000313" key="10">
    <source>
        <dbReference type="Proteomes" id="UP000199400"/>
    </source>
</evidence>
<comment type="subcellular location">
    <subcellularLocation>
        <location evidence="1">Cell membrane</location>
        <topology evidence="1">Multi-pass membrane protein</topology>
    </subcellularLocation>
</comment>
<evidence type="ECO:0000256" key="7">
    <source>
        <dbReference type="SAM" id="Phobius"/>
    </source>
</evidence>
<dbReference type="Proteomes" id="UP000199400">
    <property type="component" value="Unassembled WGS sequence"/>
</dbReference>
<keyword evidence="4 7" id="KW-0812">Transmembrane</keyword>
<evidence type="ECO:0000256" key="4">
    <source>
        <dbReference type="ARBA" id="ARBA00022692"/>
    </source>
</evidence>
<feature type="transmembrane region" description="Helical" evidence="7">
    <location>
        <begin position="551"/>
        <end position="572"/>
    </location>
</feature>
<keyword evidence="6 7" id="KW-0472">Membrane</keyword>
<dbReference type="PANTHER" id="PTHR30489">
    <property type="entry name" value="LIPOPROTEIN-RELEASING SYSTEM TRANSMEMBRANE PROTEIN LOLE"/>
    <property type="match status" value="1"/>
</dbReference>
<dbReference type="GO" id="GO:0044874">
    <property type="term" value="P:lipoprotein localization to outer membrane"/>
    <property type="evidence" value="ECO:0007669"/>
    <property type="project" value="TreeGrafter"/>
</dbReference>
<dbReference type="PANTHER" id="PTHR30489:SF0">
    <property type="entry name" value="LIPOPROTEIN-RELEASING SYSTEM TRANSMEMBRANE PROTEIN LOLE"/>
    <property type="match status" value="1"/>
</dbReference>
<reference evidence="10" key="1">
    <citation type="submission" date="2016-10" db="EMBL/GenBank/DDBJ databases">
        <authorList>
            <person name="Varghese N."/>
            <person name="Submissions S."/>
        </authorList>
    </citation>
    <scope>NUCLEOTIDE SEQUENCE [LARGE SCALE GENOMIC DNA]</scope>
    <source>
        <strain evidence="10">ATCC 25963</strain>
    </source>
</reference>
<feature type="transmembrane region" description="Helical" evidence="7">
    <location>
        <begin position="92"/>
        <end position="111"/>
    </location>
</feature>
<evidence type="ECO:0000256" key="6">
    <source>
        <dbReference type="ARBA" id="ARBA00023136"/>
    </source>
</evidence>
<dbReference type="RefSeq" id="WP_100793106.1">
    <property type="nucleotide sequence ID" value="NZ_FOMX01000014.1"/>
</dbReference>
<dbReference type="AlphaFoldDB" id="A0A1I2AUY5"/>
<accession>A0A1I2AUY5</accession>
<comment type="similarity">
    <text evidence="2">Belongs to the ABC-4 integral membrane protein family. LolC/E subfamily.</text>
</comment>
<evidence type="ECO:0000259" key="8">
    <source>
        <dbReference type="Pfam" id="PF02687"/>
    </source>
</evidence>
<evidence type="ECO:0000256" key="5">
    <source>
        <dbReference type="ARBA" id="ARBA00022989"/>
    </source>
</evidence>
<evidence type="ECO:0000256" key="3">
    <source>
        <dbReference type="ARBA" id="ARBA00022475"/>
    </source>
</evidence>